<keyword evidence="4" id="KW-0804">Transcription</keyword>
<dbReference type="Proteomes" id="UP000564677">
    <property type="component" value="Unassembled WGS sequence"/>
</dbReference>
<dbReference type="AlphaFoldDB" id="A0A7X5ZVF9"/>
<dbReference type="RefSeq" id="WP_167299540.1">
    <property type="nucleotide sequence ID" value="NZ_CP170557.1"/>
</dbReference>
<dbReference type="InterPro" id="IPR036388">
    <property type="entry name" value="WH-like_DNA-bd_sf"/>
</dbReference>
<keyword evidence="2" id="KW-0805">Transcription regulation</keyword>
<dbReference type="Pfam" id="PF03965">
    <property type="entry name" value="Penicillinase_R"/>
    <property type="match status" value="1"/>
</dbReference>
<comment type="similarity">
    <text evidence="1">Belongs to the BlaI transcriptional regulatory family.</text>
</comment>
<dbReference type="GO" id="GO:0045892">
    <property type="term" value="P:negative regulation of DNA-templated transcription"/>
    <property type="evidence" value="ECO:0007669"/>
    <property type="project" value="InterPro"/>
</dbReference>
<name>A0A7X5ZVF9_9SPHN</name>
<organism evidence="5 6">
    <name type="scientific">Sphingomonas leidyi</name>
    <dbReference type="NCBI Taxonomy" id="68569"/>
    <lineage>
        <taxon>Bacteria</taxon>
        <taxon>Pseudomonadati</taxon>
        <taxon>Pseudomonadota</taxon>
        <taxon>Alphaproteobacteria</taxon>
        <taxon>Sphingomonadales</taxon>
        <taxon>Sphingomonadaceae</taxon>
        <taxon>Sphingomonas</taxon>
    </lineage>
</organism>
<evidence type="ECO:0000256" key="3">
    <source>
        <dbReference type="ARBA" id="ARBA00023125"/>
    </source>
</evidence>
<dbReference type="Gene3D" id="1.10.10.10">
    <property type="entry name" value="Winged helix-like DNA-binding domain superfamily/Winged helix DNA-binding domain"/>
    <property type="match status" value="1"/>
</dbReference>
<proteinExistence type="inferred from homology"/>
<reference evidence="5 6" key="1">
    <citation type="submission" date="2020-03" db="EMBL/GenBank/DDBJ databases">
        <title>Genomic Encyclopedia of Type Strains, Phase IV (KMG-IV): sequencing the most valuable type-strain genomes for metagenomic binning, comparative biology and taxonomic classification.</title>
        <authorList>
            <person name="Goeker M."/>
        </authorList>
    </citation>
    <scope>NUCLEOTIDE SEQUENCE [LARGE SCALE GENOMIC DNA]</scope>
    <source>
        <strain evidence="5 6">DSM 4733</strain>
    </source>
</reference>
<dbReference type="InterPro" id="IPR005650">
    <property type="entry name" value="BlaI_family"/>
</dbReference>
<evidence type="ECO:0000256" key="2">
    <source>
        <dbReference type="ARBA" id="ARBA00023015"/>
    </source>
</evidence>
<dbReference type="InterPro" id="IPR036390">
    <property type="entry name" value="WH_DNA-bd_sf"/>
</dbReference>
<evidence type="ECO:0000256" key="4">
    <source>
        <dbReference type="ARBA" id="ARBA00023163"/>
    </source>
</evidence>
<gene>
    <name evidence="5" type="ORF">FHR20_002059</name>
</gene>
<accession>A0A7X5ZVF9</accession>
<evidence type="ECO:0000256" key="1">
    <source>
        <dbReference type="ARBA" id="ARBA00011046"/>
    </source>
</evidence>
<sequence>MIESLPRREREVFEALCSLGEGTAIAVRGALTDPPSDSAVRTLLGRLEAKGLIGHSTRNQAYVYRPVEQADSVAETALQRLVHTFFQGSAARAATALLGMEKALTRAEVDELQRAIDEARGEAK</sequence>
<dbReference type="GO" id="GO:0003677">
    <property type="term" value="F:DNA binding"/>
    <property type="evidence" value="ECO:0007669"/>
    <property type="project" value="UniProtKB-KW"/>
</dbReference>
<evidence type="ECO:0000313" key="6">
    <source>
        <dbReference type="Proteomes" id="UP000564677"/>
    </source>
</evidence>
<protein>
    <submittedName>
        <fullName evidence="5">Putative transcriptional regulator</fullName>
    </submittedName>
</protein>
<keyword evidence="3" id="KW-0238">DNA-binding</keyword>
<dbReference type="EMBL" id="JAASQV010000002">
    <property type="protein sequence ID" value="NIJ65097.1"/>
    <property type="molecule type" value="Genomic_DNA"/>
</dbReference>
<evidence type="ECO:0000313" key="5">
    <source>
        <dbReference type="EMBL" id="NIJ65097.1"/>
    </source>
</evidence>
<keyword evidence="6" id="KW-1185">Reference proteome</keyword>
<comment type="caution">
    <text evidence="5">The sequence shown here is derived from an EMBL/GenBank/DDBJ whole genome shotgun (WGS) entry which is preliminary data.</text>
</comment>
<dbReference type="SUPFAM" id="SSF46785">
    <property type="entry name" value="Winged helix' DNA-binding domain"/>
    <property type="match status" value="1"/>
</dbReference>